<evidence type="ECO:0000313" key="1">
    <source>
        <dbReference type="EMBL" id="OBZ76976.1"/>
    </source>
</evidence>
<sequence>MPETQAPHVVSCLVAPAVWFWRPATSVLSLISDQAKFSSFVDVVKFRSWLSKHIRSSSQLGMHSFCTSICSQSTSPLNPSQMCPSPRHA</sequence>
<accession>A0A1C7MKL9</accession>
<proteinExistence type="predicted"/>
<dbReference type="AlphaFoldDB" id="A0A1C7MKL9"/>
<comment type="caution">
    <text evidence="1">The sequence shown here is derived from an EMBL/GenBank/DDBJ whole genome shotgun (WGS) entry which is preliminary data.</text>
</comment>
<evidence type="ECO:0000313" key="2">
    <source>
        <dbReference type="Proteomes" id="UP000092993"/>
    </source>
</evidence>
<protein>
    <submittedName>
        <fullName evidence="1">Uncharacterized protein</fullName>
    </submittedName>
</protein>
<name>A0A1C7MKL9_GRIFR</name>
<dbReference type="Proteomes" id="UP000092993">
    <property type="component" value="Unassembled WGS sequence"/>
</dbReference>
<gene>
    <name evidence="1" type="ORF">A0H81_03418</name>
</gene>
<keyword evidence="2" id="KW-1185">Reference proteome</keyword>
<dbReference type="EMBL" id="LUGG01000003">
    <property type="protein sequence ID" value="OBZ76976.1"/>
    <property type="molecule type" value="Genomic_DNA"/>
</dbReference>
<reference evidence="1 2" key="1">
    <citation type="submission" date="2016-03" db="EMBL/GenBank/DDBJ databases">
        <title>Whole genome sequencing of Grifola frondosa 9006-11.</title>
        <authorList>
            <person name="Min B."/>
            <person name="Park H."/>
            <person name="Kim J.-G."/>
            <person name="Cho H."/>
            <person name="Oh Y.-L."/>
            <person name="Kong W.-S."/>
            <person name="Choi I.-G."/>
        </authorList>
    </citation>
    <scope>NUCLEOTIDE SEQUENCE [LARGE SCALE GENOMIC DNA]</scope>
    <source>
        <strain evidence="1 2">9006-11</strain>
    </source>
</reference>
<organism evidence="1 2">
    <name type="scientific">Grifola frondosa</name>
    <name type="common">Maitake</name>
    <name type="synonym">Polyporus frondosus</name>
    <dbReference type="NCBI Taxonomy" id="5627"/>
    <lineage>
        <taxon>Eukaryota</taxon>
        <taxon>Fungi</taxon>
        <taxon>Dikarya</taxon>
        <taxon>Basidiomycota</taxon>
        <taxon>Agaricomycotina</taxon>
        <taxon>Agaricomycetes</taxon>
        <taxon>Polyporales</taxon>
        <taxon>Grifolaceae</taxon>
        <taxon>Grifola</taxon>
    </lineage>
</organism>